<dbReference type="PROSITE" id="PS51354">
    <property type="entry name" value="GLUTAREDOXIN_2"/>
    <property type="match status" value="1"/>
</dbReference>
<dbReference type="CDD" id="cd03028">
    <property type="entry name" value="GRX_PICOT_like"/>
    <property type="match status" value="1"/>
</dbReference>
<dbReference type="InterPro" id="IPR036249">
    <property type="entry name" value="Thioredoxin-like_sf"/>
</dbReference>
<dbReference type="GO" id="GO:0046872">
    <property type="term" value="F:metal ion binding"/>
    <property type="evidence" value="ECO:0007669"/>
    <property type="project" value="UniProtKB-KW"/>
</dbReference>
<dbReference type="PANTHER" id="PTHR10293:SF16">
    <property type="entry name" value="GLUTAREDOXIN-RELATED PROTEIN 5, MITOCHONDRIAL"/>
    <property type="match status" value="1"/>
</dbReference>
<organism evidence="8 9">
    <name type="scientific">Chlorella vulgaris</name>
    <name type="common">Green alga</name>
    <dbReference type="NCBI Taxonomy" id="3077"/>
    <lineage>
        <taxon>Eukaryota</taxon>
        <taxon>Viridiplantae</taxon>
        <taxon>Chlorophyta</taxon>
        <taxon>core chlorophytes</taxon>
        <taxon>Trebouxiophyceae</taxon>
        <taxon>Chlorellales</taxon>
        <taxon>Chlorellaceae</taxon>
        <taxon>Chlorella clade</taxon>
        <taxon>Chlorella</taxon>
    </lineage>
</organism>
<dbReference type="Proteomes" id="UP001055712">
    <property type="component" value="Unassembled WGS sequence"/>
</dbReference>
<evidence type="ECO:0000313" key="9">
    <source>
        <dbReference type="Proteomes" id="UP001055712"/>
    </source>
</evidence>
<evidence type="ECO:0000256" key="1">
    <source>
        <dbReference type="ARBA" id="ARBA00008983"/>
    </source>
</evidence>
<evidence type="ECO:0000259" key="7">
    <source>
        <dbReference type="Pfam" id="PF00462"/>
    </source>
</evidence>
<evidence type="ECO:0000256" key="5">
    <source>
        <dbReference type="ARBA" id="ARBA00023014"/>
    </source>
</evidence>
<evidence type="ECO:0000256" key="4">
    <source>
        <dbReference type="ARBA" id="ARBA00023004"/>
    </source>
</evidence>
<dbReference type="AlphaFoldDB" id="A0A9D4TQ34"/>
<reference evidence="8" key="1">
    <citation type="journal article" date="2019" name="Plant J.">
        <title>Chlorella vulgaris genome assembly and annotation reveals the molecular basis for metabolic acclimation to high light conditions.</title>
        <authorList>
            <person name="Cecchin M."/>
            <person name="Marcolungo L."/>
            <person name="Rossato M."/>
            <person name="Girolomoni L."/>
            <person name="Cosentino E."/>
            <person name="Cuine S."/>
            <person name="Li-Beisson Y."/>
            <person name="Delledonne M."/>
            <person name="Ballottari M."/>
        </authorList>
    </citation>
    <scope>NUCLEOTIDE SEQUENCE</scope>
    <source>
        <strain evidence="8">211/11P</strain>
    </source>
</reference>
<evidence type="ECO:0000256" key="3">
    <source>
        <dbReference type="ARBA" id="ARBA00022723"/>
    </source>
</evidence>
<keyword evidence="4" id="KW-0408">Iron</keyword>
<dbReference type="Pfam" id="PF00462">
    <property type="entry name" value="Glutaredoxin"/>
    <property type="match status" value="1"/>
</dbReference>
<comment type="similarity">
    <text evidence="1">Belongs to the glutaredoxin family. CGFS subfamily.</text>
</comment>
<dbReference type="GO" id="GO:0051537">
    <property type="term" value="F:2 iron, 2 sulfur cluster binding"/>
    <property type="evidence" value="ECO:0007669"/>
    <property type="project" value="UniProtKB-KW"/>
</dbReference>
<keyword evidence="9" id="KW-1185">Reference proteome</keyword>
<dbReference type="InterPro" id="IPR033658">
    <property type="entry name" value="GRX_PICOT-like"/>
</dbReference>
<keyword evidence="3" id="KW-0479">Metal-binding</keyword>
<comment type="caution">
    <text evidence="8">The sequence shown here is derived from an EMBL/GenBank/DDBJ whole genome shotgun (WGS) entry which is preliminary data.</text>
</comment>
<dbReference type="PANTHER" id="PTHR10293">
    <property type="entry name" value="GLUTAREDOXIN FAMILY MEMBER"/>
    <property type="match status" value="1"/>
</dbReference>
<dbReference type="InterPro" id="IPR002109">
    <property type="entry name" value="Glutaredoxin"/>
</dbReference>
<accession>A0A9D4TQ34</accession>
<dbReference type="OrthoDB" id="415696at2759"/>
<gene>
    <name evidence="8" type="ORF">D9Q98_005246</name>
</gene>
<feature type="domain" description="Glutaredoxin" evidence="7">
    <location>
        <begin position="71"/>
        <end position="135"/>
    </location>
</feature>
<keyword evidence="2" id="KW-0001">2Fe-2S</keyword>
<dbReference type="SUPFAM" id="SSF52833">
    <property type="entry name" value="Thioredoxin-like"/>
    <property type="match status" value="1"/>
</dbReference>
<keyword evidence="5" id="KW-0411">Iron-sulfur</keyword>
<evidence type="ECO:0000256" key="2">
    <source>
        <dbReference type="ARBA" id="ARBA00022714"/>
    </source>
</evidence>
<name>A0A9D4TQ34_CHLVU</name>
<dbReference type="FunFam" id="3.40.30.10:FF:000005">
    <property type="entry name" value="Glutaredoxin 5"/>
    <property type="match status" value="1"/>
</dbReference>
<sequence length="162" mass="17553">MQRLLTSARQFLPAVQGAAGLAELQRAGGMLSVRSFSSEPDSHDDFKPQVKAAAAGSVEAVIEEDISSHDVFLYMKGVPQAPMCGFSNMACAILNLYGVDYGSRNVLADPEVREGVKKFTAWPTIPQIFIKGEFIGGSDILHEMHQKGELKKALEGVKQAEE</sequence>
<dbReference type="InterPro" id="IPR004480">
    <property type="entry name" value="Monothiol_GRX-rel"/>
</dbReference>
<evidence type="ECO:0000313" key="8">
    <source>
        <dbReference type="EMBL" id="KAI3430654.1"/>
    </source>
</evidence>
<reference evidence="8" key="2">
    <citation type="submission" date="2020-11" db="EMBL/GenBank/DDBJ databases">
        <authorList>
            <person name="Cecchin M."/>
            <person name="Marcolungo L."/>
            <person name="Rossato M."/>
            <person name="Girolomoni L."/>
            <person name="Cosentino E."/>
            <person name="Cuine S."/>
            <person name="Li-Beisson Y."/>
            <person name="Delledonne M."/>
            <person name="Ballottari M."/>
        </authorList>
    </citation>
    <scope>NUCLEOTIDE SEQUENCE</scope>
    <source>
        <strain evidence="8">211/11P</strain>
        <tissue evidence="8">Whole cell</tissue>
    </source>
</reference>
<protein>
    <recommendedName>
        <fullName evidence="7">Glutaredoxin domain-containing protein</fullName>
    </recommendedName>
</protein>
<dbReference type="Gene3D" id="3.40.30.10">
    <property type="entry name" value="Glutaredoxin"/>
    <property type="match status" value="1"/>
</dbReference>
<evidence type="ECO:0000256" key="6">
    <source>
        <dbReference type="ARBA" id="ARBA00023284"/>
    </source>
</evidence>
<dbReference type="GO" id="GO:0005759">
    <property type="term" value="C:mitochondrial matrix"/>
    <property type="evidence" value="ECO:0007669"/>
    <property type="project" value="TreeGrafter"/>
</dbReference>
<dbReference type="NCBIfam" id="TIGR00365">
    <property type="entry name" value="Grx4 family monothiol glutaredoxin"/>
    <property type="match status" value="1"/>
</dbReference>
<keyword evidence="6" id="KW-0676">Redox-active center</keyword>
<proteinExistence type="inferred from homology"/>
<dbReference type="EMBL" id="SIDB01000007">
    <property type="protein sequence ID" value="KAI3430654.1"/>
    <property type="molecule type" value="Genomic_DNA"/>
</dbReference>